<protein>
    <recommendedName>
        <fullName evidence="1">Zn(2)-C6 fungal-type domain-containing protein</fullName>
    </recommendedName>
</protein>
<evidence type="ECO:0000313" key="3">
    <source>
        <dbReference type="Proteomes" id="UP000294933"/>
    </source>
</evidence>
<dbReference type="GO" id="GO:0000981">
    <property type="term" value="F:DNA-binding transcription factor activity, RNA polymerase II-specific"/>
    <property type="evidence" value="ECO:0007669"/>
    <property type="project" value="InterPro"/>
</dbReference>
<dbReference type="EMBL" id="ML170180">
    <property type="protein sequence ID" value="TDL21573.1"/>
    <property type="molecule type" value="Genomic_DNA"/>
</dbReference>
<reference evidence="2 3" key="1">
    <citation type="submission" date="2018-06" db="EMBL/GenBank/DDBJ databases">
        <title>A transcriptomic atlas of mushroom development highlights an independent origin of complex multicellularity.</title>
        <authorList>
            <consortium name="DOE Joint Genome Institute"/>
            <person name="Krizsan K."/>
            <person name="Almasi E."/>
            <person name="Merenyi Z."/>
            <person name="Sahu N."/>
            <person name="Viragh M."/>
            <person name="Koszo T."/>
            <person name="Mondo S."/>
            <person name="Kiss B."/>
            <person name="Balint B."/>
            <person name="Kues U."/>
            <person name="Barry K."/>
            <person name="Hegedus J.C."/>
            <person name="Henrissat B."/>
            <person name="Johnson J."/>
            <person name="Lipzen A."/>
            <person name="Ohm R."/>
            <person name="Nagy I."/>
            <person name="Pangilinan J."/>
            <person name="Yan J."/>
            <person name="Xiong Y."/>
            <person name="Grigoriev I.V."/>
            <person name="Hibbett D.S."/>
            <person name="Nagy L.G."/>
        </authorList>
    </citation>
    <scope>NUCLEOTIDE SEQUENCE [LARGE SCALE GENOMIC DNA]</scope>
    <source>
        <strain evidence="2 3">SZMC22713</strain>
    </source>
</reference>
<dbReference type="PROSITE" id="PS50048">
    <property type="entry name" value="ZN2_CY6_FUNGAL_2"/>
    <property type="match status" value="1"/>
</dbReference>
<dbReference type="OrthoDB" id="4356994at2759"/>
<evidence type="ECO:0000313" key="2">
    <source>
        <dbReference type="EMBL" id="TDL21573.1"/>
    </source>
</evidence>
<organism evidence="2 3">
    <name type="scientific">Rickenella mellea</name>
    <dbReference type="NCBI Taxonomy" id="50990"/>
    <lineage>
        <taxon>Eukaryota</taxon>
        <taxon>Fungi</taxon>
        <taxon>Dikarya</taxon>
        <taxon>Basidiomycota</taxon>
        <taxon>Agaricomycotina</taxon>
        <taxon>Agaricomycetes</taxon>
        <taxon>Hymenochaetales</taxon>
        <taxon>Rickenellaceae</taxon>
        <taxon>Rickenella</taxon>
    </lineage>
</organism>
<dbReference type="VEuPathDB" id="FungiDB:BD410DRAFT_296927"/>
<name>A0A4Y7Q1Q3_9AGAM</name>
<proteinExistence type="predicted"/>
<keyword evidence="3" id="KW-1185">Reference proteome</keyword>
<sequence>MSTFPPRRRRPNMTLHLLEPLRYVPHTSDAEWESWWQSNTQDVSAIMESTRLLGANSKSECLAMARSTKIYERLVVYAYVHLSINEPLIPFLDQLREALKLWESWDECHALSKHHIIRKTIWRFCPVPFVQHIRGCDLKLLLDRDVREMRVKLLEILSDAQREKRFFEICLDDPVPALNLLQVLLDCNTASPPDSGQLMLSQAITGLSKSSATATTNNESPNDSLGGISQYGFPEDYVAHISETVHLDIRVEPYASSSCNPCRLASVPCNPGNPSCDRCMRFGTPCTYLPHGWYM</sequence>
<evidence type="ECO:0000259" key="1">
    <source>
        <dbReference type="PROSITE" id="PS50048"/>
    </source>
</evidence>
<dbReference type="CDD" id="cd00067">
    <property type="entry name" value="GAL4"/>
    <property type="match status" value="1"/>
</dbReference>
<dbReference type="AlphaFoldDB" id="A0A4Y7Q1Q3"/>
<dbReference type="InterPro" id="IPR036864">
    <property type="entry name" value="Zn2-C6_fun-type_DNA-bd_sf"/>
</dbReference>
<dbReference type="Pfam" id="PF00172">
    <property type="entry name" value="Zn_clus"/>
    <property type="match status" value="1"/>
</dbReference>
<feature type="domain" description="Zn(2)-C6 fungal-type" evidence="1">
    <location>
        <begin position="258"/>
        <end position="288"/>
    </location>
</feature>
<dbReference type="InterPro" id="IPR001138">
    <property type="entry name" value="Zn2Cys6_DnaBD"/>
</dbReference>
<dbReference type="SUPFAM" id="SSF57701">
    <property type="entry name" value="Zn2/Cys6 DNA-binding domain"/>
    <property type="match status" value="1"/>
</dbReference>
<dbReference type="Gene3D" id="4.10.240.10">
    <property type="entry name" value="Zn(2)-C6 fungal-type DNA-binding domain"/>
    <property type="match status" value="1"/>
</dbReference>
<dbReference type="Proteomes" id="UP000294933">
    <property type="component" value="Unassembled WGS sequence"/>
</dbReference>
<gene>
    <name evidence="2" type="ORF">BD410DRAFT_296927</name>
</gene>
<accession>A0A4Y7Q1Q3</accession>
<dbReference type="GO" id="GO:0008270">
    <property type="term" value="F:zinc ion binding"/>
    <property type="evidence" value="ECO:0007669"/>
    <property type="project" value="InterPro"/>
</dbReference>